<feature type="compositionally biased region" description="Polar residues" evidence="13">
    <location>
        <begin position="1"/>
        <end position="17"/>
    </location>
</feature>
<dbReference type="EC" id="1.6.2.2" evidence="2"/>
<dbReference type="InterPro" id="IPR008333">
    <property type="entry name" value="Cbr1-like_FAD-bd_dom"/>
</dbReference>
<keyword evidence="4 12" id="KW-0349">Heme</keyword>
<dbReference type="InterPro" id="IPR039261">
    <property type="entry name" value="FNR_nucleotide-bd"/>
</dbReference>
<protein>
    <recommendedName>
        <fullName evidence="3">Cytochrome b5 reductase 4</fullName>
        <ecNumber evidence="2">1.6.2.2</ecNumber>
    </recommendedName>
    <alternativeName>
        <fullName evidence="10">Flavohemoprotein b5/b5R</fullName>
    </alternativeName>
    <alternativeName>
        <fullName evidence="9">cb5/cb5R</fullName>
    </alternativeName>
</protein>
<keyword evidence="18" id="KW-1185">Reference proteome</keyword>
<dbReference type="GO" id="GO:0090524">
    <property type="term" value="F:cytochrome-b5 reductase activity, acting on NADH"/>
    <property type="evidence" value="ECO:0007669"/>
    <property type="project" value="UniProtKB-EC"/>
</dbReference>
<dbReference type="GO" id="GO:0005783">
    <property type="term" value="C:endoplasmic reticulum"/>
    <property type="evidence" value="ECO:0007669"/>
    <property type="project" value="TreeGrafter"/>
</dbReference>
<dbReference type="InParanoid" id="A0A2R8MFP1"/>
<dbReference type="PRINTS" id="PR00406">
    <property type="entry name" value="CYTB5RDTASE"/>
</dbReference>
<comment type="catalytic activity">
    <reaction evidence="11">
        <text>2 Fe(III)-[cytochrome b5] + NADH = 2 Fe(II)-[cytochrome b5] + NAD(+) + H(+)</text>
        <dbReference type="Rhea" id="RHEA:46680"/>
        <dbReference type="Rhea" id="RHEA-COMP:10438"/>
        <dbReference type="Rhea" id="RHEA-COMP:10439"/>
        <dbReference type="ChEBI" id="CHEBI:15378"/>
        <dbReference type="ChEBI" id="CHEBI:29033"/>
        <dbReference type="ChEBI" id="CHEBI:29034"/>
        <dbReference type="ChEBI" id="CHEBI:57540"/>
        <dbReference type="ChEBI" id="CHEBI:57945"/>
        <dbReference type="EC" id="1.6.2.2"/>
    </reaction>
</comment>
<evidence type="ECO:0000259" key="16">
    <source>
        <dbReference type="PROSITE" id="PS51384"/>
    </source>
</evidence>
<dbReference type="Proteomes" id="UP000008225">
    <property type="component" value="Chromosome 4"/>
</dbReference>
<dbReference type="PROSITE" id="PS50255">
    <property type="entry name" value="CYTOCHROME_B5_2"/>
    <property type="match status" value="1"/>
</dbReference>
<dbReference type="PROSITE" id="PS51203">
    <property type="entry name" value="CS"/>
    <property type="match status" value="1"/>
</dbReference>
<dbReference type="InterPro" id="IPR017927">
    <property type="entry name" value="FAD-bd_FR_type"/>
</dbReference>
<evidence type="ECO:0000259" key="15">
    <source>
        <dbReference type="PROSITE" id="PS51203"/>
    </source>
</evidence>
<evidence type="ECO:0000256" key="2">
    <source>
        <dbReference type="ARBA" id="ARBA00012011"/>
    </source>
</evidence>
<evidence type="ECO:0000256" key="6">
    <source>
        <dbReference type="ARBA" id="ARBA00023002"/>
    </source>
</evidence>
<evidence type="ECO:0000256" key="3">
    <source>
        <dbReference type="ARBA" id="ARBA00022339"/>
    </source>
</evidence>
<dbReference type="Gene3D" id="3.40.50.80">
    <property type="entry name" value="Nucleotide-binding domain of ferredoxin-NADP reductase (FNR) module"/>
    <property type="match status" value="1"/>
</dbReference>
<evidence type="ECO:0000256" key="10">
    <source>
        <dbReference type="ARBA" id="ARBA00031842"/>
    </source>
</evidence>
<keyword evidence="5 12" id="KW-0479">Metal-binding</keyword>
<dbReference type="Pfam" id="PF00970">
    <property type="entry name" value="FAD_binding_6"/>
    <property type="match status" value="1"/>
</dbReference>
<dbReference type="FunFam" id="3.10.120.10:FF:000001">
    <property type="entry name" value="Cytochrome b5 reductase 4"/>
    <property type="match status" value="1"/>
</dbReference>
<evidence type="ECO:0000256" key="12">
    <source>
        <dbReference type="RuleBase" id="RU362121"/>
    </source>
</evidence>
<dbReference type="SUPFAM" id="SSF63380">
    <property type="entry name" value="Riboflavin synthase domain-like"/>
    <property type="match status" value="1"/>
</dbReference>
<dbReference type="FunFam" id="3.40.50.80:FF:000021">
    <property type="entry name" value="Cytochrome b5 reductase 4"/>
    <property type="match status" value="1"/>
</dbReference>
<dbReference type="GeneTree" id="ENSGT00940000155536"/>
<evidence type="ECO:0000256" key="5">
    <source>
        <dbReference type="ARBA" id="ARBA00022723"/>
    </source>
</evidence>
<evidence type="ECO:0000256" key="8">
    <source>
        <dbReference type="ARBA" id="ARBA00023027"/>
    </source>
</evidence>
<dbReference type="PROSITE" id="PS51384">
    <property type="entry name" value="FAD_FR"/>
    <property type="match status" value="1"/>
</dbReference>
<dbReference type="SMART" id="SM01117">
    <property type="entry name" value="Cyt-b5"/>
    <property type="match status" value="1"/>
</dbReference>
<dbReference type="PRINTS" id="PR00363">
    <property type="entry name" value="CYTOCHROMEB5"/>
</dbReference>
<evidence type="ECO:0000256" key="7">
    <source>
        <dbReference type="ARBA" id="ARBA00023004"/>
    </source>
</evidence>
<keyword evidence="7 12" id="KW-0408">Iron</keyword>
<dbReference type="SUPFAM" id="SSF49764">
    <property type="entry name" value="HSP20-like chaperones"/>
    <property type="match status" value="1"/>
</dbReference>
<dbReference type="Gene3D" id="2.60.40.790">
    <property type="match status" value="1"/>
</dbReference>
<dbReference type="InterPro" id="IPR017938">
    <property type="entry name" value="Riboflavin_synthase-like_b-brl"/>
</dbReference>
<evidence type="ECO:0000256" key="13">
    <source>
        <dbReference type="SAM" id="MobiDB-lite"/>
    </source>
</evidence>
<dbReference type="GO" id="GO:0006801">
    <property type="term" value="P:superoxide metabolic process"/>
    <property type="evidence" value="ECO:0007669"/>
    <property type="project" value="TreeGrafter"/>
</dbReference>
<reference evidence="17" key="2">
    <citation type="submission" date="2025-08" db="UniProtKB">
        <authorList>
            <consortium name="Ensembl"/>
        </authorList>
    </citation>
    <scope>IDENTIFICATION</scope>
</reference>
<dbReference type="AlphaFoldDB" id="A0A2R8MFP1"/>
<dbReference type="InterPro" id="IPR001199">
    <property type="entry name" value="Cyt_B5-like_heme/steroid-bd"/>
</dbReference>
<dbReference type="STRING" id="9483.ENSCJAP00000058826"/>
<dbReference type="FunFam" id="2.40.30.10:FF:000063">
    <property type="entry name" value="Cytochrome b5 reductase 4"/>
    <property type="match status" value="1"/>
</dbReference>
<dbReference type="Gene3D" id="2.40.30.10">
    <property type="entry name" value="Translation factors"/>
    <property type="match status" value="1"/>
</dbReference>
<dbReference type="InterPro" id="IPR051872">
    <property type="entry name" value="Cytochrome_b5/Flavoprotein_Rdt"/>
</dbReference>
<feature type="domain" description="CS" evidence="15">
    <location>
        <begin position="165"/>
        <end position="246"/>
    </location>
</feature>
<comment type="similarity">
    <text evidence="12">Belongs to the cytochrome b5 family.</text>
</comment>
<feature type="domain" description="Cytochrome b5 heme-binding" evidence="14">
    <location>
        <begin position="54"/>
        <end position="130"/>
    </location>
</feature>
<dbReference type="InterPro" id="IPR036400">
    <property type="entry name" value="Cyt_B5-like_heme/steroid_sf"/>
</dbReference>
<evidence type="ECO:0000259" key="14">
    <source>
        <dbReference type="PROSITE" id="PS50255"/>
    </source>
</evidence>
<dbReference type="InterPro" id="IPR001433">
    <property type="entry name" value="OxRdtase_FAD/NAD-bd"/>
</dbReference>
<reference evidence="17" key="3">
    <citation type="submission" date="2025-09" db="UniProtKB">
        <authorList>
            <consortium name="Ensembl"/>
        </authorList>
    </citation>
    <scope>IDENTIFICATION</scope>
</reference>
<name>A0A2R8MFP1_CALJA</name>
<sequence>MLNVPSQSFPAPRSQQRVAAGGRSKVPLKQGRSLMDWIRLTKSGKDLTGLKGRLIEVTEEELKKHNKKDDCWVCIRGFVYNVSPYMEYHPGGEDELMRAAGSDGTELFDQVHRWVNYESMLKECLVGRMAVKPTVLKDYREEEKKVLNGMLPKSQVTETLAKEGPSYPSYDWFQTDSLVTIAIYTKQKVNMSLSEKEVNNKSHFYIIYFSLQFFEFIFFSVRVIESVGKIEIVLKKKENTSWNFLGHPLENHHSLIPRKDTGLYYRKCQLISKEDVTHDTRLFCLMLPPSTHLQVPIGQHVYLRLPITGTEIVKPYTPISGSLFSEFKEPVLPNNKYIYFLIKIYPTGLFTPELDRLQIGDFVSVSSPEGNFKISAFQELEDLFLLAAGTGFTPMVKILNYALTDIPTLRKVKLMFFNKTEDDIIWRSQLEKLAFKDKRLDVEFVLSAPTSEWNGKQGHISPALLSEFFKRNLDKSKVLVCICGPVPFTEQGIR</sequence>
<evidence type="ECO:0000256" key="9">
    <source>
        <dbReference type="ARBA" id="ARBA00030883"/>
    </source>
</evidence>
<dbReference type="Gene3D" id="3.10.120.10">
    <property type="entry name" value="Cytochrome b5-like heme/steroid binding domain"/>
    <property type="match status" value="1"/>
</dbReference>
<organism evidence="17 18">
    <name type="scientific">Callithrix jacchus</name>
    <name type="common">White-tufted-ear marmoset</name>
    <name type="synonym">Simia Jacchus</name>
    <dbReference type="NCBI Taxonomy" id="9483"/>
    <lineage>
        <taxon>Eukaryota</taxon>
        <taxon>Metazoa</taxon>
        <taxon>Chordata</taxon>
        <taxon>Craniata</taxon>
        <taxon>Vertebrata</taxon>
        <taxon>Euteleostomi</taxon>
        <taxon>Mammalia</taxon>
        <taxon>Eutheria</taxon>
        <taxon>Euarchontoglires</taxon>
        <taxon>Primates</taxon>
        <taxon>Haplorrhini</taxon>
        <taxon>Platyrrhini</taxon>
        <taxon>Cebidae</taxon>
        <taxon>Callitrichinae</taxon>
        <taxon>Callithrix</taxon>
        <taxon>Callithrix</taxon>
    </lineage>
</organism>
<dbReference type="Pfam" id="PF00175">
    <property type="entry name" value="NAD_binding_1"/>
    <property type="match status" value="1"/>
</dbReference>
<dbReference type="SUPFAM" id="SSF52343">
    <property type="entry name" value="Ferredoxin reductase-like, C-terminal NADP-linked domain"/>
    <property type="match status" value="1"/>
</dbReference>
<keyword evidence="6" id="KW-0560">Oxidoreductase</keyword>
<reference evidence="17" key="1">
    <citation type="submission" date="2009-03" db="EMBL/GenBank/DDBJ databases">
        <authorList>
            <person name="Warren W."/>
            <person name="Ye L."/>
            <person name="Minx P."/>
            <person name="Worley K."/>
            <person name="Gibbs R."/>
            <person name="Wilson R.K."/>
        </authorList>
    </citation>
    <scope>NUCLEOTIDE SEQUENCE [LARGE SCALE GENOMIC DNA]</scope>
</reference>
<dbReference type="SUPFAM" id="SSF55856">
    <property type="entry name" value="Cytochrome b5-like heme/steroid binding domain"/>
    <property type="match status" value="1"/>
</dbReference>
<gene>
    <name evidence="17" type="primary">CYB5R4</name>
</gene>
<dbReference type="CDD" id="cd06183">
    <property type="entry name" value="cyt_b5_reduct_like"/>
    <property type="match status" value="1"/>
</dbReference>
<accession>A0A2R8MFP1</accession>
<dbReference type="InterPro" id="IPR007052">
    <property type="entry name" value="CS_dom"/>
</dbReference>
<dbReference type="PANTHER" id="PTHR46237">
    <property type="entry name" value="CYTOCHROME B5 REDUCTASE 4 FAMILY MEMBER"/>
    <property type="match status" value="1"/>
</dbReference>
<feature type="domain" description="FAD-binding FR-type" evidence="16">
    <location>
        <begin position="263"/>
        <end position="375"/>
    </location>
</feature>
<evidence type="ECO:0000313" key="17">
    <source>
        <dbReference type="Ensembl" id="ENSCJAP00000058826.3"/>
    </source>
</evidence>
<dbReference type="Bgee" id="ENSCJAG00000015140">
    <property type="expression patterns" value="Expressed in cerebellum and 6 other cell types or tissues"/>
</dbReference>
<evidence type="ECO:0000313" key="18">
    <source>
        <dbReference type="Proteomes" id="UP000008225"/>
    </source>
</evidence>
<dbReference type="FunCoup" id="A0A2R8MFP1">
    <property type="interactions" value="2337"/>
</dbReference>
<keyword evidence="8" id="KW-0520">NAD</keyword>
<feature type="region of interest" description="Disordered" evidence="13">
    <location>
        <begin position="1"/>
        <end position="26"/>
    </location>
</feature>
<evidence type="ECO:0000256" key="1">
    <source>
        <dbReference type="ARBA" id="ARBA00006105"/>
    </source>
</evidence>
<dbReference type="InterPro" id="IPR008978">
    <property type="entry name" value="HSP20-like_chaperone"/>
</dbReference>
<dbReference type="Pfam" id="PF00173">
    <property type="entry name" value="Cyt-b5"/>
    <property type="match status" value="1"/>
</dbReference>
<proteinExistence type="inferred from homology"/>
<dbReference type="Ensembl" id="ENSCJAT00000071898.3">
    <property type="protein sequence ID" value="ENSCJAP00000058826.3"/>
    <property type="gene ID" value="ENSCJAG00000015140.5"/>
</dbReference>
<evidence type="ECO:0000256" key="11">
    <source>
        <dbReference type="ARBA" id="ARBA00047682"/>
    </source>
</evidence>
<dbReference type="PANTHER" id="PTHR46237:SF1">
    <property type="entry name" value="CYTOCHROME B5 REDUCTASE 4"/>
    <property type="match status" value="1"/>
</dbReference>
<dbReference type="InterPro" id="IPR018506">
    <property type="entry name" value="Cyt_B5_heme-BS"/>
</dbReference>
<evidence type="ECO:0000256" key="4">
    <source>
        <dbReference type="ARBA" id="ARBA00022617"/>
    </source>
</evidence>
<dbReference type="GO" id="GO:0020037">
    <property type="term" value="F:heme binding"/>
    <property type="evidence" value="ECO:0007669"/>
    <property type="project" value="UniProtKB-UniRule"/>
</dbReference>
<dbReference type="PROSITE" id="PS00191">
    <property type="entry name" value="CYTOCHROME_B5_1"/>
    <property type="match status" value="1"/>
</dbReference>
<dbReference type="GO" id="GO:0046872">
    <property type="term" value="F:metal ion binding"/>
    <property type="evidence" value="ECO:0007669"/>
    <property type="project" value="UniProtKB-UniRule"/>
</dbReference>
<comment type="similarity">
    <text evidence="1">Belongs to the flavoprotein pyridine nucleotide cytochrome reductase family.</text>
</comment>